<keyword evidence="4" id="KW-1185">Reference proteome</keyword>
<dbReference type="eggNOG" id="ENOG502RDB9">
    <property type="taxonomic scope" value="Eukaryota"/>
</dbReference>
<organism evidence="2 4">
    <name type="scientific">Schizosaccharomyces japonicus (strain yFS275 / FY16936)</name>
    <name type="common">Fission yeast</name>
    <dbReference type="NCBI Taxonomy" id="402676"/>
    <lineage>
        <taxon>Eukaryota</taxon>
        <taxon>Fungi</taxon>
        <taxon>Dikarya</taxon>
        <taxon>Ascomycota</taxon>
        <taxon>Taphrinomycotina</taxon>
        <taxon>Schizosaccharomycetes</taxon>
        <taxon>Schizosaccharomycetales</taxon>
        <taxon>Schizosaccharomycetaceae</taxon>
        <taxon>Schizosaccharomyces</taxon>
    </lineage>
</organism>
<reference evidence="2 4" key="1">
    <citation type="journal article" date="2011" name="Science">
        <title>Comparative functional genomics of the fission yeasts.</title>
        <authorList>
            <person name="Rhind N."/>
            <person name="Chen Z."/>
            <person name="Yassour M."/>
            <person name="Thompson D.A."/>
            <person name="Haas B.J."/>
            <person name="Habib N."/>
            <person name="Wapinski I."/>
            <person name="Roy S."/>
            <person name="Lin M.F."/>
            <person name="Heiman D.I."/>
            <person name="Young S.K."/>
            <person name="Furuya K."/>
            <person name="Guo Y."/>
            <person name="Pidoux A."/>
            <person name="Chen H.M."/>
            <person name="Robbertse B."/>
            <person name="Goldberg J.M."/>
            <person name="Aoki K."/>
            <person name="Bayne E.H."/>
            <person name="Berlin A.M."/>
            <person name="Desjardins C.A."/>
            <person name="Dobbs E."/>
            <person name="Dukaj L."/>
            <person name="Fan L."/>
            <person name="FitzGerald M.G."/>
            <person name="French C."/>
            <person name="Gujja S."/>
            <person name="Hansen K."/>
            <person name="Keifenheim D."/>
            <person name="Levin J.Z."/>
            <person name="Mosher R.A."/>
            <person name="Mueller C.A."/>
            <person name="Pfiffner J."/>
            <person name="Priest M."/>
            <person name="Russ C."/>
            <person name="Smialowska A."/>
            <person name="Swoboda P."/>
            <person name="Sykes S.M."/>
            <person name="Vaughn M."/>
            <person name="Vengrova S."/>
            <person name="Yoder R."/>
            <person name="Zeng Q."/>
            <person name="Allshire R."/>
            <person name="Baulcombe D."/>
            <person name="Birren B.W."/>
            <person name="Brown W."/>
            <person name="Ekwall K."/>
            <person name="Kellis M."/>
            <person name="Leatherwood J."/>
            <person name="Levin H."/>
            <person name="Margalit H."/>
            <person name="Martienssen R."/>
            <person name="Nieduszynski C.A."/>
            <person name="Spatafora J.W."/>
            <person name="Friedman N."/>
            <person name="Dalgaard J.Z."/>
            <person name="Baumann P."/>
            <person name="Niki H."/>
            <person name="Regev A."/>
            <person name="Nusbaum C."/>
        </authorList>
    </citation>
    <scope>NUCLEOTIDE SEQUENCE [LARGE SCALE GENOMIC DNA]</scope>
    <source>
        <strain evidence="4">yFS275 / FY16936</strain>
    </source>
</reference>
<evidence type="ECO:0000313" key="3">
    <source>
        <dbReference type="JaponicusDB" id="SJAG_01867"/>
    </source>
</evidence>
<accession>B6JZ43</accession>
<dbReference type="HOGENOM" id="CLU_2251618_0_0_1"/>
<dbReference type="Gene3D" id="3.30.2260.10">
    <property type="entry name" value="Enhancer of rudimentary"/>
    <property type="match status" value="1"/>
</dbReference>
<dbReference type="OMA" id="KTRIWSD"/>
<dbReference type="PANTHER" id="PTHR12373:SF0">
    <property type="entry name" value="ENHANCER OF RUDIMENTARY HOMOLOG"/>
    <property type="match status" value="1"/>
</dbReference>
<dbReference type="AlphaFoldDB" id="B6JZ43"/>
<evidence type="ECO:0000256" key="1">
    <source>
        <dbReference type="ARBA" id="ARBA00007491"/>
    </source>
</evidence>
<sequence>MSFASMETHIILLLQQDNDPRSRVWSDHCSLQSAIEYILGVYMSRKDVTLETLDFVQFAEFFDSIYDCVPLVYDSHFRAYVPFEKKWLLARIDQYLKIPVKPPYEEVSA</sequence>
<dbReference type="RefSeq" id="XP_002173104.1">
    <property type="nucleotide sequence ID" value="XM_002173068.1"/>
</dbReference>
<dbReference type="InterPro" id="IPR035912">
    <property type="entry name" value="EHR_sf"/>
</dbReference>
<dbReference type="Proteomes" id="UP000001744">
    <property type="component" value="Unassembled WGS sequence"/>
</dbReference>
<evidence type="ECO:0000313" key="4">
    <source>
        <dbReference type="Proteomes" id="UP000001744"/>
    </source>
</evidence>
<dbReference type="GeneID" id="7048048"/>
<dbReference type="Pfam" id="PF01133">
    <property type="entry name" value="ER"/>
    <property type="match status" value="1"/>
</dbReference>
<dbReference type="EMBL" id="KE651168">
    <property type="protein sequence ID" value="EEB06811.1"/>
    <property type="molecule type" value="Genomic_DNA"/>
</dbReference>
<protein>
    <recommendedName>
        <fullName evidence="5">Enhancer of rudimentary-like protein</fullName>
    </recommendedName>
</protein>
<dbReference type="JaponicusDB" id="SJAG_01867">
    <property type="gene designation" value="erh1"/>
</dbReference>
<evidence type="ECO:0008006" key="5">
    <source>
        <dbReference type="Google" id="ProtNLM"/>
    </source>
</evidence>
<dbReference type="OrthoDB" id="7887808at2759"/>
<dbReference type="PANTHER" id="PTHR12373">
    <property type="entry name" value="ENHANCER OF RUDIMENTARY ERH"/>
    <property type="match status" value="1"/>
</dbReference>
<gene>
    <name evidence="3" type="primary">erh1</name>
    <name evidence="2" type="ORF">SJAG_01867</name>
</gene>
<dbReference type="SUPFAM" id="SSF143875">
    <property type="entry name" value="ERH-like"/>
    <property type="match status" value="1"/>
</dbReference>
<dbReference type="VEuPathDB" id="FungiDB:SJAG_01867"/>
<evidence type="ECO:0000313" key="2">
    <source>
        <dbReference type="EMBL" id="EEB06811.1"/>
    </source>
</evidence>
<proteinExistence type="inferred from homology"/>
<dbReference type="InterPro" id="IPR000781">
    <property type="entry name" value="ERH"/>
</dbReference>
<name>B6JZ43_SCHJY</name>
<dbReference type="STRING" id="402676.B6JZ43"/>
<comment type="similarity">
    <text evidence="1">Belongs to the E(R) family.</text>
</comment>